<name>A0A8J3DNM9_9HYPH</name>
<dbReference type="Pfam" id="PF11154">
    <property type="entry name" value="DUF2934"/>
    <property type="match status" value="1"/>
</dbReference>
<dbReference type="AlphaFoldDB" id="A0A8J3DNM9"/>
<reference evidence="2" key="2">
    <citation type="submission" date="2020-09" db="EMBL/GenBank/DDBJ databases">
        <authorList>
            <person name="Sun Q."/>
            <person name="Kim S."/>
        </authorList>
    </citation>
    <scope>NUCLEOTIDE SEQUENCE</scope>
    <source>
        <strain evidence="2">KCTC 42249</strain>
    </source>
</reference>
<feature type="compositionally biased region" description="Basic and acidic residues" evidence="1">
    <location>
        <begin position="1"/>
        <end position="37"/>
    </location>
</feature>
<dbReference type="Proteomes" id="UP000630142">
    <property type="component" value="Unassembled WGS sequence"/>
</dbReference>
<sequence length="109" mass="11713">MDREDKIKARAHAIWEEEGRPDQRSSDHWERAERELDSEAAQQGGNEETGAALASTAQADALVPNEEGGATASNEALLQEGNEGSAQLHEDVTGSPQPTPLGKQEASRH</sequence>
<keyword evidence="3" id="KW-1185">Reference proteome</keyword>
<evidence type="ECO:0008006" key="4">
    <source>
        <dbReference type="Google" id="ProtNLM"/>
    </source>
</evidence>
<comment type="caution">
    <text evidence="2">The sequence shown here is derived from an EMBL/GenBank/DDBJ whole genome shotgun (WGS) entry which is preliminary data.</text>
</comment>
<evidence type="ECO:0000313" key="2">
    <source>
        <dbReference type="EMBL" id="GHD09675.1"/>
    </source>
</evidence>
<feature type="compositionally biased region" description="Low complexity" evidence="1">
    <location>
        <begin position="51"/>
        <end position="61"/>
    </location>
</feature>
<feature type="region of interest" description="Disordered" evidence="1">
    <location>
        <begin position="1"/>
        <end position="109"/>
    </location>
</feature>
<proteinExistence type="predicted"/>
<evidence type="ECO:0000313" key="3">
    <source>
        <dbReference type="Proteomes" id="UP000630142"/>
    </source>
</evidence>
<organism evidence="2 3">
    <name type="scientific">Tianweitania populi</name>
    <dbReference type="NCBI Taxonomy" id="1607949"/>
    <lineage>
        <taxon>Bacteria</taxon>
        <taxon>Pseudomonadati</taxon>
        <taxon>Pseudomonadota</taxon>
        <taxon>Alphaproteobacteria</taxon>
        <taxon>Hyphomicrobiales</taxon>
        <taxon>Phyllobacteriaceae</taxon>
        <taxon>Tianweitania</taxon>
    </lineage>
</organism>
<gene>
    <name evidence="2" type="ORF">GCM10016234_10670</name>
</gene>
<accession>A0A8J3DNM9</accession>
<dbReference type="InterPro" id="IPR021327">
    <property type="entry name" value="DUF2934"/>
</dbReference>
<dbReference type="RefSeq" id="WP_189502261.1">
    <property type="nucleotide sequence ID" value="NZ_BMZQ01000001.1"/>
</dbReference>
<reference evidence="2" key="1">
    <citation type="journal article" date="2014" name="Int. J. Syst. Evol. Microbiol.">
        <title>Complete genome sequence of Corynebacterium casei LMG S-19264T (=DSM 44701T), isolated from a smear-ripened cheese.</title>
        <authorList>
            <consortium name="US DOE Joint Genome Institute (JGI-PGF)"/>
            <person name="Walter F."/>
            <person name="Albersmeier A."/>
            <person name="Kalinowski J."/>
            <person name="Ruckert C."/>
        </authorList>
    </citation>
    <scope>NUCLEOTIDE SEQUENCE</scope>
    <source>
        <strain evidence="2">KCTC 42249</strain>
    </source>
</reference>
<dbReference type="EMBL" id="BMZQ01000001">
    <property type="protein sequence ID" value="GHD09675.1"/>
    <property type="molecule type" value="Genomic_DNA"/>
</dbReference>
<protein>
    <recommendedName>
        <fullName evidence="4">DUF2934 domain-containing protein</fullName>
    </recommendedName>
</protein>
<evidence type="ECO:0000256" key="1">
    <source>
        <dbReference type="SAM" id="MobiDB-lite"/>
    </source>
</evidence>